<evidence type="ECO:0000313" key="2">
    <source>
        <dbReference type="Proteomes" id="UP000016517"/>
    </source>
</evidence>
<gene>
    <name evidence="1" type="ORF">N173_17400</name>
</gene>
<name>A0AAV3K0N3_ACIBA</name>
<evidence type="ECO:0008006" key="3">
    <source>
        <dbReference type="Google" id="ProtNLM"/>
    </source>
</evidence>
<evidence type="ECO:0000313" key="1">
    <source>
        <dbReference type="EMBL" id="ERH69076.1"/>
    </source>
</evidence>
<organism evidence="1 2">
    <name type="scientific">Acinetobacter baumannii EGD-HP18</name>
    <dbReference type="NCBI Taxonomy" id="1358412"/>
    <lineage>
        <taxon>Bacteria</taxon>
        <taxon>Pseudomonadati</taxon>
        <taxon>Pseudomonadota</taxon>
        <taxon>Gammaproteobacteria</taxon>
        <taxon>Moraxellales</taxon>
        <taxon>Moraxellaceae</taxon>
        <taxon>Acinetobacter</taxon>
        <taxon>Acinetobacter calcoaceticus/baumannii complex</taxon>
    </lineage>
</organism>
<protein>
    <recommendedName>
        <fullName evidence="3">Plasmid maintenance system antidote protein, XRE family</fullName>
    </recommendedName>
</protein>
<dbReference type="Proteomes" id="UP000016517">
    <property type="component" value="Unassembled WGS sequence"/>
</dbReference>
<sequence>MNTVSNLEAARNVSVENLVRIAMVLGRLNKLQELFQPQLNSVKDILRYESQSKHQRIKRKG</sequence>
<accession>A0AAV3K0N3</accession>
<dbReference type="EMBL" id="AVST01000063">
    <property type="protein sequence ID" value="ERH69076.1"/>
    <property type="molecule type" value="Genomic_DNA"/>
</dbReference>
<dbReference type="AlphaFoldDB" id="A0AAV3K0N3"/>
<comment type="caution">
    <text evidence="1">The sequence shown here is derived from an EMBL/GenBank/DDBJ whole genome shotgun (WGS) entry which is preliminary data.</text>
</comment>
<proteinExistence type="predicted"/>
<reference evidence="1 2" key="1">
    <citation type="submission" date="2013-08" db="EMBL/GenBank/DDBJ databases">
        <title>Study of Ammonical-Nitrogen removal by Nitrification Denitrification process using lab isolates.</title>
        <authorList>
            <person name="Khardenavis A.A."/>
            <person name="Pal R.R."/>
            <person name="Kapley A."/>
            <person name="Qureshi A."/>
            <person name="Purohit H.J."/>
        </authorList>
    </citation>
    <scope>NUCLEOTIDE SEQUENCE [LARGE SCALE GENOMIC DNA]</scope>
    <source>
        <strain evidence="1 2">EGD-HP18</strain>
    </source>
</reference>